<dbReference type="CDD" id="cd07814">
    <property type="entry name" value="SRPBCC_CalC_Aha1-like"/>
    <property type="match status" value="1"/>
</dbReference>
<dbReference type="RefSeq" id="WP_083644368.1">
    <property type="nucleotide sequence ID" value="NZ_AMRU01000012.1"/>
</dbReference>
<organism evidence="3 4">
    <name type="scientific">Christiangramia flava JLT2011</name>
    <dbReference type="NCBI Taxonomy" id="1229726"/>
    <lineage>
        <taxon>Bacteria</taxon>
        <taxon>Pseudomonadati</taxon>
        <taxon>Bacteroidota</taxon>
        <taxon>Flavobacteriia</taxon>
        <taxon>Flavobacteriales</taxon>
        <taxon>Flavobacteriaceae</taxon>
        <taxon>Christiangramia</taxon>
    </lineage>
</organism>
<dbReference type="Gene3D" id="3.30.530.20">
    <property type="match status" value="1"/>
</dbReference>
<accession>A0A1L7I5W7</accession>
<dbReference type="OrthoDB" id="2355173at2"/>
<reference evidence="3 4" key="1">
    <citation type="submission" date="2016-07" db="EMBL/GenBank/DDBJ databases">
        <title>Multi-omics approach to identify versatile polysaccharide utilization systems of a marine flavobacterium Gramella flava.</title>
        <authorList>
            <person name="Tang K."/>
        </authorList>
    </citation>
    <scope>NUCLEOTIDE SEQUENCE [LARGE SCALE GENOMIC DNA]</scope>
    <source>
        <strain evidence="3 4">JLT2011</strain>
    </source>
</reference>
<dbReference type="KEGG" id="gfl:GRFL_1900"/>
<proteinExistence type="inferred from homology"/>
<name>A0A1L7I5W7_9FLAO</name>
<comment type="similarity">
    <text evidence="1">Belongs to the AHA1 family.</text>
</comment>
<keyword evidence="4" id="KW-1185">Reference proteome</keyword>
<evidence type="ECO:0000256" key="1">
    <source>
        <dbReference type="ARBA" id="ARBA00006817"/>
    </source>
</evidence>
<evidence type="ECO:0000313" key="3">
    <source>
        <dbReference type="EMBL" id="APU68624.1"/>
    </source>
</evidence>
<dbReference type="STRING" id="1229726.GRFL_1900"/>
<gene>
    <name evidence="3" type="ORF">GRFL_1900</name>
</gene>
<sequence length="145" mass="17107">MKKVQYQIGINCKPEKVFSIMLDEQYYREWTAVFNPTSHFKGSWKEGEVILFLGEDQDGEEGGMHSLIEKIIPNEFLSIKHLGMLEKVKKTFFEEDYYENYHFEDTSAGTLLKVEMDTEDSWADYLDKTWPDALQKLKEICEKQC</sequence>
<feature type="domain" description="Activator of Hsp90 ATPase homologue 1/2-like C-terminal" evidence="2">
    <location>
        <begin position="12"/>
        <end position="141"/>
    </location>
</feature>
<protein>
    <recommendedName>
        <fullName evidence="2">Activator of Hsp90 ATPase homologue 1/2-like C-terminal domain-containing protein</fullName>
    </recommendedName>
</protein>
<dbReference type="AlphaFoldDB" id="A0A1L7I5W7"/>
<evidence type="ECO:0000313" key="4">
    <source>
        <dbReference type="Proteomes" id="UP000186230"/>
    </source>
</evidence>
<dbReference type="Proteomes" id="UP000186230">
    <property type="component" value="Chromosome"/>
</dbReference>
<dbReference type="InterPro" id="IPR013538">
    <property type="entry name" value="ASHA1/2-like_C"/>
</dbReference>
<dbReference type="Pfam" id="PF08327">
    <property type="entry name" value="AHSA1"/>
    <property type="match status" value="1"/>
</dbReference>
<dbReference type="EMBL" id="CP016359">
    <property type="protein sequence ID" value="APU68624.1"/>
    <property type="molecule type" value="Genomic_DNA"/>
</dbReference>
<dbReference type="InterPro" id="IPR023393">
    <property type="entry name" value="START-like_dom_sf"/>
</dbReference>
<dbReference type="SUPFAM" id="SSF55961">
    <property type="entry name" value="Bet v1-like"/>
    <property type="match status" value="1"/>
</dbReference>
<evidence type="ECO:0000259" key="2">
    <source>
        <dbReference type="Pfam" id="PF08327"/>
    </source>
</evidence>